<name>A0A2P2K4E7_RHIMU</name>
<organism evidence="1">
    <name type="scientific">Rhizophora mucronata</name>
    <name type="common">Asiatic mangrove</name>
    <dbReference type="NCBI Taxonomy" id="61149"/>
    <lineage>
        <taxon>Eukaryota</taxon>
        <taxon>Viridiplantae</taxon>
        <taxon>Streptophyta</taxon>
        <taxon>Embryophyta</taxon>
        <taxon>Tracheophyta</taxon>
        <taxon>Spermatophyta</taxon>
        <taxon>Magnoliopsida</taxon>
        <taxon>eudicotyledons</taxon>
        <taxon>Gunneridae</taxon>
        <taxon>Pentapetalae</taxon>
        <taxon>rosids</taxon>
        <taxon>fabids</taxon>
        <taxon>Malpighiales</taxon>
        <taxon>Rhizophoraceae</taxon>
        <taxon>Rhizophora</taxon>
    </lineage>
</organism>
<proteinExistence type="predicted"/>
<reference evidence="1" key="1">
    <citation type="submission" date="2018-02" db="EMBL/GenBank/DDBJ databases">
        <title>Rhizophora mucronata_Transcriptome.</title>
        <authorList>
            <person name="Meera S.P."/>
            <person name="Sreeshan A."/>
            <person name="Augustine A."/>
        </authorList>
    </citation>
    <scope>NUCLEOTIDE SEQUENCE</scope>
    <source>
        <tissue evidence="1">Leaf</tissue>
    </source>
</reference>
<sequence length="56" mass="6751">MTQVASVKKIMKMVKSKMSWAKDDHCFQAFNKFCKQIMHLMHLKMLERYCRLLISN</sequence>
<dbReference type="AlphaFoldDB" id="A0A2P2K4E7"/>
<dbReference type="EMBL" id="GGEC01020117">
    <property type="protein sequence ID" value="MBX00601.1"/>
    <property type="molecule type" value="Transcribed_RNA"/>
</dbReference>
<protein>
    <submittedName>
        <fullName evidence="1">Cysteine proteinase</fullName>
    </submittedName>
</protein>
<evidence type="ECO:0000313" key="1">
    <source>
        <dbReference type="EMBL" id="MBX00601.1"/>
    </source>
</evidence>
<accession>A0A2P2K4E7</accession>